<feature type="region of interest" description="Disordered" evidence="1">
    <location>
        <begin position="17"/>
        <end position="37"/>
    </location>
</feature>
<name>A0AA88JIE3_FICCA</name>
<accession>A0AA88JIE3</accession>
<reference evidence="2" key="1">
    <citation type="submission" date="2023-07" db="EMBL/GenBank/DDBJ databases">
        <title>draft genome sequence of fig (Ficus carica).</title>
        <authorList>
            <person name="Takahashi T."/>
            <person name="Nishimura K."/>
        </authorList>
    </citation>
    <scope>NUCLEOTIDE SEQUENCE</scope>
</reference>
<dbReference type="AlphaFoldDB" id="A0AA88JIE3"/>
<feature type="compositionally biased region" description="Basic and acidic residues" evidence="1">
    <location>
        <begin position="26"/>
        <end position="37"/>
    </location>
</feature>
<sequence length="49" mass="5828">MKNALLIQVKKRKGLKIPRQQRVKAMKNERGEQEVKVTRHRDRVALGYQ</sequence>
<evidence type="ECO:0000313" key="3">
    <source>
        <dbReference type="Proteomes" id="UP001187192"/>
    </source>
</evidence>
<gene>
    <name evidence="2" type="ORF">TIFTF001_054304</name>
</gene>
<proteinExistence type="predicted"/>
<dbReference type="Proteomes" id="UP001187192">
    <property type="component" value="Unassembled WGS sequence"/>
</dbReference>
<evidence type="ECO:0000256" key="1">
    <source>
        <dbReference type="SAM" id="MobiDB-lite"/>
    </source>
</evidence>
<dbReference type="EMBL" id="BTGU01014361">
    <property type="protein sequence ID" value="GMN73402.1"/>
    <property type="molecule type" value="Genomic_DNA"/>
</dbReference>
<comment type="caution">
    <text evidence="2">The sequence shown here is derived from an EMBL/GenBank/DDBJ whole genome shotgun (WGS) entry which is preliminary data.</text>
</comment>
<organism evidence="2 3">
    <name type="scientific">Ficus carica</name>
    <name type="common">Common fig</name>
    <dbReference type="NCBI Taxonomy" id="3494"/>
    <lineage>
        <taxon>Eukaryota</taxon>
        <taxon>Viridiplantae</taxon>
        <taxon>Streptophyta</taxon>
        <taxon>Embryophyta</taxon>
        <taxon>Tracheophyta</taxon>
        <taxon>Spermatophyta</taxon>
        <taxon>Magnoliopsida</taxon>
        <taxon>eudicotyledons</taxon>
        <taxon>Gunneridae</taxon>
        <taxon>Pentapetalae</taxon>
        <taxon>rosids</taxon>
        <taxon>fabids</taxon>
        <taxon>Rosales</taxon>
        <taxon>Moraceae</taxon>
        <taxon>Ficeae</taxon>
        <taxon>Ficus</taxon>
    </lineage>
</organism>
<protein>
    <submittedName>
        <fullName evidence="2">Uncharacterized protein</fullName>
    </submittedName>
</protein>
<evidence type="ECO:0000313" key="2">
    <source>
        <dbReference type="EMBL" id="GMN73402.1"/>
    </source>
</evidence>
<keyword evidence="3" id="KW-1185">Reference proteome</keyword>